<dbReference type="InterPro" id="IPR032710">
    <property type="entry name" value="NTF2-like_dom_sf"/>
</dbReference>
<protein>
    <recommendedName>
        <fullName evidence="3">SnoaL-like protein</fullName>
    </recommendedName>
</protein>
<dbReference type="SUPFAM" id="SSF54427">
    <property type="entry name" value="NTF2-like"/>
    <property type="match status" value="1"/>
</dbReference>
<dbReference type="RefSeq" id="WP_132858684.1">
    <property type="nucleotide sequence ID" value="NZ_SMGR01000001.1"/>
</dbReference>
<reference evidence="1 2" key="1">
    <citation type="submission" date="2019-03" db="EMBL/GenBank/DDBJ databases">
        <title>Genomic Encyclopedia of Archaeal and Bacterial Type Strains, Phase II (KMG-II): from individual species to whole genera.</title>
        <authorList>
            <person name="Goeker M."/>
        </authorList>
    </citation>
    <scope>NUCLEOTIDE SEQUENCE [LARGE SCALE GENOMIC DNA]</scope>
    <source>
        <strain evidence="1 2">DSM 26433</strain>
    </source>
</reference>
<evidence type="ECO:0008006" key="3">
    <source>
        <dbReference type="Google" id="ProtNLM"/>
    </source>
</evidence>
<dbReference type="Gene3D" id="3.10.450.50">
    <property type="match status" value="1"/>
</dbReference>
<name>A0A4R1NPK0_9RHOB</name>
<dbReference type="AlphaFoldDB" id="A0A4R1NPK0"/>
<evidence type="ECO:0000313" key="1">
    <source>
        <dbReference type="EMBL" id="TCL08573.1"/>
    </source>
</evidence>
<dbReference type="OrthoDB" id="7658823at2"/>
<accession>A0A4R1NPK0</accession>
<gene>
    <name evidence="1" type="ORF">BXY66_0610</name>
</gene>
<dbReference type="EMBL" id="SMGR01000001">
    <property type="protein sequence ID" value="TCL08573.1"/>
    <property type="molecule type" value="Genomic_DNA"/>
</dbReference>
<dbReference type="Proteomes" id="UP000295673">
    <property type="component" value="Unassembled WGS sequence"/>
</dbReference>
<evidence type="ECO:0000313" key="2">
    <source>
        <dbReference type="Proteomes" id="UP000295673"/>
    </source>
</evidence>
<keyword evidence="2" id="KW-1185">Reference proteome</keyword>
<comment type="caution">
    <text evidence="1">The sequence shown here is derived from an EMBL/GenBank/DDBJ whole genome shotgun (WGS) entry which is preliminary data.</text>
</comment>
<proteinExistence type="predicted"/>
<organism evidence="1 2">
    <name type="scientific">Shimia isoporae</name>
    <dbReference type="NCBI Taxonomy" id="647720"/>
    <lineage>
        <taxon>Bacteria</taxon>
        <taxon>Pseudomonadati</taxon>
        <taxon>Pseudomonadota</taxon>
        <taxon>Alphaproteobacteria</taxon>
        <taxon>Rhodobacterales</taxon>
        <taxon>Roseobacteraceae</taxon>
    </lineage>
</organism>
<sequence length="118" mass="12828">MTHAIESFFAAWGEADADTRSDKLRETLSSQISYADPRTPDPITDAQSLVEYVGMYSQYAPGATAEAVATSETSGHFRVTVAFRMPDGNEQLGQYFIDLDDQSRITRAIGFAGLGAPE</sequence>